<dbReference type="AlphaFoldDB" id="E0VHV7"/>
<dbReference type="InterPro" id="IPR051181">
    <property type="entry name" value="CAF1_poly(A)_ribonucleases"/>
</dbReference>
<accession>E0VHV7</accession>
<dbReference type="Gene3D" id="3.30.420.10">
    <property type="entry name" value="Ribonuclease H-like superfamily/Ribonuclease H"/>
    <property type="match status" value="2"/>
</dbReference>
<dbReference type="SUPFAM" id="SSF53098">
    <property type="entry name" value="Ribonuclease H-like"/>
    <property type="match status" value="1"/>
</dbReference>
<dbReference type="InParanoid" id="E0VHV7"/>
<dbReference type="RefSeq" id="XP_002425701.1">
    <property type="nucleotide sequence ID" value="XM_002425656.1"/>
</dbReference>
<dbReference type="OrthoDB" id="414075at2759"/>
<protein>
    <submittedName>
        <fullName evidence="2 3">Poly A-specific ribonuclease,putative</fullName>
        <ecNumber evidence="2">3.1.13.4</ecNumber>
    </submittedName>
</protein>
<dbReference type="InterPro" id="IPR036397">
    <property type="entry name" value="RNaseH_sf"/>
</dbReference>
<dbReference type="EMBL" id="DS235172">
    <property type="protein sequence ID" value="EEB12963.1"/>
    <property type="molecule type" value="Genomic_DNA"/>
</dbReference>
<dbReference type="GeneID" id="8237507"/>
<dbReference type="InterPro" id="IPR006941">
    <property type="entry name" value="RNase_CAF1"/>
</dbReference>
<dbReference type="VEuPathDB" id="VectorBase:PHUM216700"/>
<dbReference type="GO" id="GO:0003723">
    <property type="term" value="F:RNA binding"/>
    <property type="evidence" value="ECO:0007669"/>
    <property type="project" value="TreeGrafter"/>
</dbReference>
<dbReference type="KEGG" id="phu:Phum_PHUM216700"/>
<keyword evidence="2" id="KW-0378">Hydrolase</keyword>
<dbReference type="CTD" id="8237507"/>
<dbReference type="HOGENOM" id="CLU_018030_2_0_1"/>
<dbReference type="GO" id="GO:0004535">
    <property type="term" value="F:poly(A)-specific ribonuclease activity"/>
    <property type="evidence" value="ECO:0007669"/>
    <property type="project" value="UniProtKB-EC"/>
</dbReference>
<dbReference type="InterPro" id="IPR012337">
    <property type="entry name" value="RNaseH-like_sf"/>
</dbReference>
<reference evidence="2" key="1">
    <citation type="submission" date="2007-04" db="EMBL/GenBank/DDBJ databases">
        <title>Annotation of Pediculus humanus corporis strain USDA.</title>
        <authorList>
            <person name="Kirkness E."/>
            <person name="Hannick L."/>
            <person name="Hass B."/>
            <person name="Bruggner R."/>
            <person name="Lawson D."/>
            <person name="Bidwell S."/>
            <person name="Joardar V."/>
            <person name="Caler E."/>
            <person name="Walenz B."/>
            <person name="Inman J."/>
            <person name="Schobel S."/>
            <person name="Galinsky K."/>
            <person name="Amedeo P."/>
            <person name="Strausberg R."/>
        </authorList>
    </citation>
    <scope>NUCLEOTIDE SEQUENCE</scope>
    <source>
        <strain evidence="2">USDA</strain>
    </source>
</reference>
<dbReference type="STRING" id="121224.E0VHV7"/>
<name>E0VHV7_PEDHC</name>
<dbReference type="Pfam" id="PF04857">
    <property type="entry name" value="CAF1"/>
    <property type="match status" value="1"/>
</dbReference>
<gene>
    <name evidence="3" type="primary">8237507</name>
    <name evidence="2" type="ORF">Phum_PHUM216700</name>
</gene>
<evidence type="ECO:0000313" key="3">
    <source>
        <dbReference type="EnsemblMetazoa" id="PHUM216700-PA"/>
    </source>
</evidence>
<comment type="similarity">
    <text evidence="1">Belongs to the CAF1 family.</text>
</comment>
<proteinExistence type="inferred from homology"/>
<reference evidence="2" key="2">
    <citation type="submission" date="2007-04" db="EMBL/GenBank/DDBJ databases">
        <title>The genome of the human body louse.</title>
        <authorList>
            <consortium name="The Human Body Louse Genome Consortium"/>
            <person name="Kirkness E."/>
            <person name="Walenz B."/>
            <person name="Hass B."/>
            <person name="Bruggner R."/>
            <person name="Strausberg R."/>
        </authorList>
    </citation>
    <scope>NUCLEOTIDE SEQUENCE</scope>
    <source>
        <strain evidence="2">USDA</strain>
    </source>
</reference>
<dbReference type="Proteomes" id="UP000009046">
    <property type="component" value="Unassembled WGS sequence"/>
</dbReference>
<dbReference type="eggNOG" id="KOG1990">
    <property type="taxonomic scope" value="Eukaryota"/>
</dbReference>
<dbReference type="EC" id="3.1.13.4" evidence="2"/>
<evidence type="ECO:0000313" key="2">
    <source>
        <dbReference type="EMBL" id="EEB12963.1"/>
    </source>
</evidence>
<organism>
    <name type="scientific">Pediculus humanus subsp. corporis</name>
    <name type="common">Body louse</name>
    <dbReference type="NCBI Taxonomy" id="121224"/>
    <lineage>
        <taxon>Eukaryota</taxon>
        <taxon>Metazoa</taxon>
        <taxon>Ecdysozoa</taxon>
        <taxon>Arthropoda</taxon>
        <taxon>Hexapoda</taxon>
        <taxon>Insecta</taxon>
        <taxon>Pterygota</taxon>
        <taxon>Neoptera</taxon>
        <taxon>Paraneoptera</taxon>
        <taxon>Psocodea</taxon>
        <taxon>Troctomorpha</taxon>
        <taxon>Phthiraptera</taxon>
        <taxon>Anoplura</taxon>
        <taxon>Pediculidae</taxon>
        <taxon>Pediculus</taxon>
    </lineage>
</organism>
<dbReference type="EMBL" id="AAZO01002491">
    <property type="status" value="NOT_ANNOTATED_CDS"/>
    <property type="molecule type" value="Genomic_DNA"/>
</dbReference>
<dbReference type="OMA" id="KHFTHTE"/>
<dbReference type="PANTHER" id="PTHR15092:SF22">
    <property type="entry name" value="POLY(A)-SPECIFIC RIBONUCLEASE PNLDC1"/>
    <property type="match status" value="1"/>
</dbReference>
<keyword evidence="4" id="KW-1185">Reference proteome</keyword>
<evidence type="ECO:0000313" key="4">
    <source>
        <dbReference type="Proteomes" id="UP000009046"/>
    </source>
</evidence>
<dbReference type="PANTHER" id="PTHR15092">
    <property type="entry name" value="POLY A -SPECIFIC RIBONUCLEASE/TARGET OF EGR1, MEMBER 1"/>
    <property type="match status" value="1"/>
</dbReference>
<sequence length="500" mass="58798">MTEVTSENFWKILPQIEEELKSCSFISIDCEFSGLFTQRNCLLDSPKERYMKLRSAVQDISIIQMGITLFKFDNFNDQFHSSSYSFYLMPTGIFNTNTKLTCQIESLKFLCKYNFDFNKAIYKGINYISEKNENELKKFFNQDKITIESLYFSDCIKEIHSKIDKWRLNTKEKSDMIIKISELPCKSLRYLILLEISQRFSNLQPTLTDDDAIVIKKIEMKRKEMNIEDKFFLQKKLFQDIIGFSKIIKEMRNVKKPIIAHNCILDIMTIYQQFIKPLPSNYKQFKNDIKKLFPIIYDTKFLTRELNNLINNEIPSKSLSDVYLYFKNGNVVPKILYMPKIIMNTICDKFHDAGFDSYCAAHCFINISYLFSIWDEEVKSLKYSSMPISVTRLFSSVEPMKNHINLSRGQVNAFVLDGTESKNLSHTLLCFESKFNESLDTTKVLAEMTNRFGVHDIISTNEHKGIMIVPIKRVKPIIDYFKNNKKFKIQFSEKHYLIVD</sequence>
<dbReference type="EnsemblMetazoa" id="PHUM216700-RA">
    <property type="protein sequence ID" value="PHUM216700-PA"/>
    <property type="gene ID" value="PHUM216700"/>
</dbReference>
<evidence type="ECO:0000256" key="1">
    <source>
        <dbReference type="ARBA" id="ARBA00008372"/>
    </source>
</evidence>
<reference evidence="3" key="3">
    <citation type="submission" date="2020-05" db="UniProtKB">
        <authorList>
            <consortium name="EnsemblMetazoa"/>
        </authorList>
    </citation>
    <scope>IDENTIFICATION</scope>
    <source>
        <strain evidence="3">USDA</strain>
    </source>
</reference>